<accession>A0A9N9YXL0</accession>
<evidence type="ECO:0000313" key="3">
    <source>
        <dbReference type="Proteomes" id="UP000775872"/>
    </source>
</evidence>
<evidence type="ECO:0000256" key="1">
    <source>
        <dbReference type="SAM" id="MobiDB-lite"/>
    </source>
</evidence>
<organism evidence="2 3">
    <name type="scientific">Clonostachys solani</name>
    <dbReference type="NCBI Taxonomy" id="160281"/>
    <lineage>
        <taxon>Eukaryota</taxon>
        <taxon>Fungi</taxon>
        <taxon>Dikarya</taxon>
        <taxon>Ascomycota</taxon>
        <taxon>Pezizomycotina</taxon>
        <taxon>Sordariomycetes</taxon>
        <taxon>Hypocreomycetidae</taxon>
        <taxon>Hypocreales</taxon>
        <taxon>Bionectriaceae</taxon>
        <taxon>Clonostachys</taxon>
    </lineage>
</organism>
<dbReference type="EMBL" id="CABFOC020000003">
    <property type="protein sequence ID" value="CAH0043552.1"/>
    <property type="molecule type" value="Genomic_DNA"/>
</dbReference>
<comment type="caution">
    <text evidence="2">The sequence shown here is derived from an EMBL/GenBank/DDBJ whole genome shotgun (WGS) entry which is preliminary data.</text>
</comment>
<keyword evidence="3" id="KW-1185">Reference proteome</keyword>
<feature type="compositionally biased region" description="Acidic residues" evidence="1">
    <location>
        <begin position="131"/>
        <end position="149"/>
    </location>
</feature>
<dbReference type="OrthoDB" id="5396311at2759"/>
<dbReference type="AlphaFoldDB" id="A0A9N9YXL0"/>
<name>A0A9N9YXL0_9HYPO</name>
<proteinExistence type="predicted"/>
<evidence type="ECO:0000313" key="2">
    <source>
        <dbReference type="EMBL" id="CAH0043552.1"/>
    </source>
</evidence>
<dbReference type="Proteomes" id="UP000775872">
    <property type="component" value="Unassembled WGS sequence"/>
</dbReference>
<sequence length="195" mass="22349">MATSRLDRIRTAVSNVQFGVSEDFASRRWKGPIATIRAGLKDSTIRHRIPRKNRSRVPRQDESRFVGYILKEEETARSPMTPMDLMDFVYCYLSANGDTAPLENDFIANFLHRNPEIELAEDGYLRVVTEASDEEETDTQMECDSDDSENPNVLVPFVSQFPFRVISKEVEQDSEDDESEETDDPGEEIEDIECQ</sequence>
<reference evidence="2" key="1">
    <citation type="submission" date="2021-10" db="EMBL/GenBank/DDBJ databases">
        <authorList>
            <person name="Piombo E."/>
        </authorList>
    </citation>
    <scope>NUCLEOTIDE SEQUENCE</scope>
</reference>
<protein>
    <submittedName>
        <fullName evidence="2">Uncharacterized protein</fullName>
    </submittedName>
</protein>
<feature type="region of interest" description="Disordered" evidence="1">
    <location>
        <begin position="167"/>
        <end position="195"/>
    </location>
</feature>
<gene>
    <name evidence="2" type="ORF">CSOL1703_00009447</name>
</gene>
<feature type="compositionally biased region" description="Acidic residues" evidence="1">
    <location>
        <begin position="172"/>
        <end position="195"/>
    </location>
</feature>
<feature type="region of interest" description="Disordered" evidence="1">
    <location>
        <begin position="131"/>
        <end position="153"/>
    </location>
</feature>